<evidence type="ECO:0000313" key="1">
    <source>
        <dbReference type="EMBL" id="ELP30612.1"/>
    </source>
</evidence>
<dbReference type="PATRIC" id="fig|993516.3.peg.5823"/>
<name>L7CAE6_RHOBT</name>
<sequence>MVRCRYDSGMNTTTLPELTSAPQPIRNRKITGMSAILLPMTSSGEIDWNGFESHVVATLDAGLTPAINMDTGYANLISDEIREEALVRTSAIAKDRAYLGGVFVGDRSGDDFDSDAYRRGIEQVQRHDGTPILFQSFGLTSGDDDSIFDSYSQLAAECEQFYAFELGTMFAPFGKIYSLSLYERLMGIGNCLGAKHSSLDRILEWQRLELRNRVRPDFKVLTGNDLAIDMVMYGSDYLLGLSTFCPAEFALRDSMWEKDDPRFYGLNDLLQYLGAFAFRDPVPAYKHSAAMFLYSRGKIASDQTFPGSPERPASDQAILDLISQDLAAYL</sequence>
<dbReference type="EMBL" id="AMWG01000149">
    <property type="protein sequence ID" value="ELP30612.1"/>
    <property type="molecule type" value="Genomic_DNA"/>
</dbReference>
<evidence type="ECO:0000313" key="2">
    <source>
        <dbReference type="Proteomes" id="UP000010959"/>
    </source>
</evidence>
<dbReference type="Proteomes" id="UP000010959">
    <property type="component" value="Unassembled WGS sequence"/>
</dbReference>
<dbReference type="Gene3D" id="3.20.20.70">
    <property type="entry name" value="Aldolase class I"/>
    <property type="match status" value="1"/>
</dbReference>
<comment type="caution">
    <text evidence="1">The sequence shown here is derived from an EMBL/GenBank/DDBJ whole genome shotgun (WGS) entry which is preliminary data.</text>
</comment>
<proteinExistence type="predicted"/>
<dbReference type="InterPro" id="IPR013785">
    <property type="entry name" value="Aldolase_TIM"/>
</dbReference>
<accession>L7CAE6</accession>
<dbReference type="SUPFAM" id="SSF51569">
    <property type="entry name" value="Aldolase"/>
    <property type="match status" value="1"/>
</dbReference>
<protein>
    <recommendedName>
        <fullName evidence="3">Dihydrodipicolinate synthase family protein</fullName>
    </recommendedName>
</protein>
<organism evidence="1 2">
    <name type="scientific">Rhodopirellula baltica SWK14</name>
    <dbReference type="NCBI Taxonomy" id="993516"/>
    <lineage>
        <taxon>Bacteria</taxon>
        <taxon>Pseudomonadati</taxon>
        <taxon>Planctomycetota</taxon>
        <taxon>Planctomycetia</taxon>
        <taxon>Pirellulales</taxon>
        <taxon>Pirellulaceae</taxon>
        <taxon>Rhodopirellula</taxon>
    </lineage>
</organism>
<dbReference type="AlphaFoldDB" id="L7CAE6"/>
<evidence type="ECO:0008006" key="3">
    <source>
        <dbReference type="Google" id="ProtNLM"/>
    </source>
</evidence>
<reference evidence="1 2" key="1">
    <citation type="journal article" date="2013" name="Mar. Genomics">
        <title>Expression of sulfatases in Rhodopirellula baltica and the diversity of sulfatases in the genus Rhodopirellula.</title>
        <authorList>
            <person name="Wegner C.E."/>
            <person name="Richter-Heitmann T."/>
            <person name="Klindworth A."/>
            <person name="Klockow C."/>
            <person name="Richter M."/>
            <person name="Achstetter T."/>
            <person name="Glockner F.O."/>
            <person name="Harder J."/>
        </authorList>
    </citation>
    <scope>NUCLEOTIDE SEQUENCE [LARGE SCALE GENOMIC DNA]</scope>
    <source>
        <strain evidence="1 2">SWK14</strain>
    </source>
</reference>
<gene>
    <name evidence="1" type="ORF">RBSWK_05448</name>
</gene>
<dbReference type="CDD" id="cd00408">
    <property type="entry name" value="DHDPS-like"/>
    <property type="match status" value="1"/>
</dbReference>